<dbReference type="OrthoDB" id="10251605at2759"/>
<comment type="caution">
    <text evidence="17">The sequence shown here is derived from an EMBL/GenBank/DDBJ whole genome shotgun (WGS) entry which is preliminary data.</text>
</comment>
<comment type="subcellular location">
    <subcellularLocation>
        <location evidence="1">Cytoplasm</location>
        <location evidence="1">Cytoskeleton</location>
    </subcellularLocation>
    <subcellularLocation>
        <location evidence="2">Membrane</location>
        <topology evidence="2">Single-pass type II membrane protein</topology>
    </subcellularLocation>
</comment>
<keyword evidence="6" id="KW-0328">Glycosyltransferase</keyword>
<sequence length="515" mass="59886">MNVKENPNDQIKSEEVKLSDEISDKMKIEPKKNLHDDKTIDENENLAFQIENGHENFMKEMKMRSRKLHSICAMWNSGNIKPALDHAVNLNDEKIMADILNEINSLNNLWNLDICTILLPSIRTLINSRHEEYMLIGSESCKLVFKNFGKLIKSNLMSVANVGVGVDISREESLELPSNFSQFKLCKTGHFKTWFRTQSHGSSKYPFYFLNLTTPNLSTMGHIGPPLCIQELFYYLKEPLQIFQSNNSSQINLKALNLFKNQNNKIQKFIQYKQNLTVIIIPFMNREQNLVDMLHNLHPYLQRQFLNYKIVVAEQINTQDPFNKGRLYNFAYDYLKKRYNDLSCLILQDVDLVPESDYNVYECGEHPRHLSGSIRSESDTEYGTNLYELLIGGVLCIRPESYEKINGFSNEFWYWGGEDDDMVIRMLAKDMCVMRPKPEYALYKMSKHQKSKRNPNRNNLLYSSVKRMNFDGLNNLNDLDAGVVEEVEFGMYVKLKINVGSFNRSKKSDRTSGKI</sequence>
<feature type="domain" description="Katanin p80 subunit C-terminal" evidence="16">
    <location>
        <begin position="53"/>
        <end position="172"/>
    </location>
</feature>
<evidence type="ECO:0000256" key="13">
    <source>
        <dbReference type="ARBA" id="ARBA00023212"/>
    </source>
</evidence>
<evidence type="ECO:0000256" key="4">
    <source>
        <dbReference type="ARBA" id="ARBA00005735"/>
    </source>
</evidence>
<comment type="similarity">
    <text evidence="4">Belongs to the glycosyltransferase 7 family.</text>
</comment>
<comment type="pathway">
    <text evidence="3">Protein modification; protein glycosylation.</text>
</comment>
<evidence type="ECO:0000256" key="6">
    <source>
        <dbReference type="ARBA" id="ARBA00022676"/>
    </source>
</evidence>
<dbReference type="AlphaFoldDB" id="A0A3M7QDB9"/>
<proteinExistence type="inferred from homology"/>
<dbReference type="InterPro" id="IPR003859">
    <property type="entry name" value="Galactosyl_T"/>
</dbReference>
<dbReference type="STRING" id="10195.A0A3M7QDB9"/>
<evidence type="ECO:0000256" key="1">
    <source>
        <dbReference type="ARBA" id="ARBA00004245"/>
    </source>
</evidence>
<organism evidence="17 18">
    <name type="scientific">Brachionus plicatilis</name>
    <name type="common">Marine rotifer</name>
    <name type="synonym">Brachionus muelleri</name>
    <dbReference type="NCBI Taxonomy" id="10195"/>
    <lineage>
        <taxon>Eukaryota</taxon>
        <taxon>Metazoa</taxon>
        <taxon>Spiralia</taxon>
        <taxon>Gnathifera</taxon>
        <taxon>Rotifera</taxon>
        <taxon>Eurotatoria</taxon>
        <taxon>Monogononta</taxon>
        <taxon>Pseudotrocha</taxon>
        <taxon>Ploima</taxon>
        <taxon>Brachionidae</taxon>
        <taxon>Brachionus</taxon>
    </lineage>
</organism>
<evidence type="ECO:0000256" key="10">
    <source>
        <dbReference type="ARBA" id="ARBA00022989"/>
    </source>
</evidence>
<dbReference type="GO" id="GO:0008017">
    <property type="term" value="F:microtubule binding"/>
    <property type="evidence" value="ECO:0007669"/>
    <property type="project" value="InterPro"/>
</dbReference>
<feature type="domain" description="Galactosyltransferase C-terminal" evidence="14">
    <location>
        <begin position="387"/>
        <end position="449"/>
    </location>
</feature>
<dbReference type="InterPro" id="IPR029044">
    <property type="entry name" value="Nucleotide-diphossugar_trans"/>
</dbReference>
<evidence type="ECO:0000256" key="8">
    <source>
        <dbReference type="ARBA" id="ARBA00022692"/>
    </source>
</evidence>
<keyword evidence="10" id="KW-1133">Transmembrane helix</keyword>
<evidence type="ECO:0000259" key="15">
    <source>
        <dbReference type="Pfam" id="PF13733"/>
    </source>
</evidence>
<keyword evidence="12" id="KW-0325">Glycoprotein</keyword>
<dbReference type="InterPro" id="IPR028021">
    <property type="entry name" value="Katanin_C-terminal"/>
</dbReference>
<evidence type="ECO:0000256" key="11">
    <source>
        <dbReference type="ARBA" id="ARBA00023136"/>
    </source>
</evidence>
<name>A0A3M7QDB9_BRAPC</name>
<feature type="domain" description="Galactosyltransferase N-terminal" evidence="15">
    <location>
        <begin position="275"/>
        <end position="363"/>
    </location>
</feature>
<dbReference type="GO" id="GO:0008378">
    <property type="term" value="F:galactosyltransferase activity"/>
    <property type="evidence" value="ECO:0007669"/>
    <property type="project" value="TreeGrafter"/>
</dbReference>
<dbReference type="UniPathway" id="UPA00378"/>
<keyword evidence="7 17" id="KW-0808">Transferase</keyword>
<evidence type="ECO:0000313" key="18">
    <source>
        <dbReference type="Proteomes" id="UP000276133"/>
    </source>
</evidence>
<dbReference type="Pfam" id="PF13925">
    <property type="entry name" value="Katanin_con80"/>
    <property type="match status" value="1"/>
</dbReference>
<dbReference type="GO" id="GO:0005975">
    <property type="term" value="P:carbohydrate metabolic process"/>
    <property type="evidence" value="ECO:0007669"/>
    <property type="project" value="InterPro"/>
</dbReference>
<dbReference type="SUPFAM" id="SSF53448">
    <property type="entry name" value="Nucleotide-diphospho-sugar transferases"/>
    <property type="match status" value="1"/>
</dbReference>
<dbReference type="PANTHER" id="PTHR19300">
    <property type="entry name" value="BETA-1,4-GALACTOSYLTRANSFERASE"/>
    <property type="match status" value="1"/>
</dbReference>
<keyword evidence="8" id="KW-0812">Transmembrane</keyword>
<dbReference type="GO" id="GO:0005856">
    <property type="term" value="C:cytoskeleton"/>
    <property type="evidence" value="ECO:0007669"/>
    <property type="project" value="UniProtKB-SubCell"/>
</dbReference>
<keyword evidence="5" id="KW-0963">Cytoplasm</keyword>
<dbReference type="GO" id="GO:0016020">
    <property type="term" value="C:membrane"/>
    <property type="evidence" value="ECO:0007669"/>
    <property type="project" value="UniProtKB-SubCell"/>
</dbReference>
<reference evidence="17 18" key="1">
    <citation type="journal article" date="2018" name="Sci. Rep.">
        <title>Genomic signatures of local adaptation to the degree of environmental predictability in rotifers.</title>
        <authorList>
            <person name="Franch-Gras L."/>
            <person name="Hahn C."/>
            <person name="Garcia-Roger E.M."/>
            <person name="Carmona M.J."/>
            <person name="Serra M."/>
            <person name="Gomez A."/>
        </authorList>
    </citation>
    <scope>NUCLEOTIDE SEQUENCE [LARGE SCALE GENOMIC DNA]</scope>
    <source>
        <strain evidence="17">HYR1</strain>
    </source>
</reference>
<dbReference type="Gene3D" id="3.90.550.10">
    <property type="entry name" value="Spore Coat Polysaccharide Biosynthesis Protein SpsA, Chain A"/>
    <property type="match status" value="1"/>
</dbReference>
<keyword evidence="9" id="KW-0735">Signal-anchor</keyword>
<dbReference type="Proteomes" id="UP000276133">
    <property type="component" value="Unassembled WGS sequence"/>
</dbReference>
<evidence type="ECO:0000313" key="17">
    <source>
        <dbReference type="EMBL" id="RNA09001.1"/>
    </source>
</evidence>
<keyword evidence="13" id="KW-0206">Cytoskeleton</keyword>
<evidence type="ECO:0000256" key="2">
    <source>
        <dbReference type="ARBA" id="ARBA00004606"/>
    </source>
</evidence>
<evidence type="ECO:0000259" key="14">
    <source>
        <dbReference type="Pfam" id="PF02709"/>
    </source>
</evidence>
<keyword evidence="18" id="KW-1185">Reference proteome</keyword>
<dbReference type="InterPro" id="IPR027995">
    <property type="entry name" value="Galactosyl_T_N"/>
</dbReference>
<accession>A0A3M7QDB9</accession>
<evidence type="ECO:0000259" key="16">
    <source>
        <dbReference type="Pfam" id="PF13925"/>
    </source>
</evidence>
<evidence type="ECO:0000256" key="5">
    <source>
        <dbReference type="ARBA" id="ARBA00022490"/>
    </source>
</evidence>
<dbReference type="Pfam" id="PF13733">
    <property type="entry name" value="Glyco_transf_7N"/>
    <property type="match status" value="1"/>
</dbReference>
<evidence type="ECO:0000256" key="7">
    <source>
        <dbReference type="ARBA" id="ARBA00022679"/>
    </source>
</evidence>
<dbReference type="PRINTS" id="PR02050">
    <property type="entry name" value="B14GALTRFASE"/>
</dbReference>
<dbReference type="GO" id="GO:0005794">
    <property type="term" value="C:Golgi apparatus"/>
    <property type="evidence" value="ECO:0007669"/>
    <property type="project" value="TreeGrafter"/>
</dbReference>
<keyword evidence="11" id="KW-0472">Membrane</keyword>
<evidence type="ECO:0000256" key="12">
    <source>
        <dbReference type="ARBA" id="ARBA00023180"/>
    </source>
</evidence>
<evidence type="ECO:0000256" key="3">
    <source>
        <dbReference type="ARBA" id="ARBA00004922"/>
    </source>
</evidence>
<dbReference type="PANTHER" id="PTHR19300:SF57">
    <property type="entry name" value="BETA-1,4-N-ACETYLGALACTOSAMINYLTRANSFERASE"/>
    <property type="match status" value="1"/>
</dbReference>
<protein>
    <submittedName>
        <fullName evidence="17">Beta-1-4-N-acetylgalactosaminyltransferase bre-4-like</fullName>
    </submittedName>
</protein>
<evidence type="ECO:0000256" key="9">
    <source>
        <dbReference type="ARBA" id="ARBA00022968"/>
    </source>
</evidence>
<dbReference type="EMBL" id="REGN01006573">
    <property type="protein sequence ID" value="RNA09001.1"/>
    <property type="molecule type" value="Genomic_DNA"/>
</dbReference>
<dbReference type="InterPro" id="IPR027791">
    <property type="entry name" value="Galactosyl_T_C"/>
</dbReference>
<gene>
    <name evidence="17" type="ORF">BpHYR1_022325</name>
</gene>
<dbReference type="Pfam" id="PF02709">
    <property type="entry name" value="Glyco_transf_7C"/>
    <property type="match status" value="1"/>
</dbReference>